<keyword evidence="3" id="KW-1185">Reference proteome</keyword>
<sequence length="172" mass="19474">MNEALIPKEGEYAAYYAKYIAQVADKDIFKVLMEQLEEVRSVFEKLGEEGSCRAYAEGKWTAKEVLGHMTDTDRVMAFRAMCIARGEKQSLPGFDQDIYVKHGGFNEVSLVKLLEEFEMTRYAIVAMLNNLPESVYGKMGNANNTPVSVRGLIYIIAGHTLHHLSILKDRYI</sequence>
<dbReference type="InterPro" id="IPR024775">
    <property type="entry name" value="DinB-like"/>
</dbReference>
<organism evidence="2 3">
    <name type="scientific">Arthrospiribacter ruber</name>
    <dbReference type="NCBI Taxonomy" id="2487934"/>
    <lineage>
        <taxon>Bacteria</taxon>
        <taxon>Pseudomonadati</taxon>
        <taxon>Bacteroidota</taxon>
        <taxon>Cytophagia</taxon>
        <taxon>Cytophagales</taxon>
        <taxon>Cyclobacteriaceae</taxon>
        <taxon>Arthrospiribacter</taxon>
    </lineage>
</organism>
<feature type="domain" description="DinB-like" evidence="1">
    <location>
        <begin position="36"/>
        <end position="166"/>
    </location>
</feature>
<dbReference type="Proteomes" id="UP000727490">
    <property type="component" value="Unassembled WGS sequence"/>
</dbReference>
<evidence type="ECO:0000259" key="1">
    <source>
        <dbReference type="Pfam" id="PF12867"/>
    </source>
</evidence>
<reference evidence="2 3" key="1">
    <citation type="journal article" date="2020" name="Syst. Appl. Microbiol.">
        <title>Arthrospiribacter ruber gen. nov., sp. nov., a novel bacterium isolated from Arthrospira cultures.</title>
        <authorList>
            <person name="Waleron M."/>
            <person name="Misztak A."/>
            <person name="Waleron M.M."/>
            <person name="Furmaniak M."/>
            <person name="Mrozik A."/>
            <person name="Waleron K."/>
        </authorList>
    </citation>
    <scope>NUCLEOTIDE SEQUENCE [LARGE SCALE GENOMIC DNA]</scope>
    <source>
        <strain evidence="2 3">DPMB0001</strain>
    </source>
</reference>
<accession>A0A951MDE3</accession>
<dbReference type="Pfam" id="PF12867">
    <property type="entry name" value="DinB_2"/>
    <property type="match status" value="1"/>
</dbReference>
<dbReference type="RefSeq" id="WP_219289840.1">
    <property type="nucleotide sequence ID" value="NZ_RPHB01000005.1"/>
</dbReference>
<gene>
    <name evidence="2" type="ORF">EGN73_11735</name>
</gene>
<name>A0A951MDE3_9BACT</name>
<dbReference type="AlphaFoldDB" id="A0A951MDE3"/>
<proteinExistence type="predicted"/>
<comment type="caution">
    <text evidence="2">The sequence shown here is derived from an EMBL/GenBank/DDBJ whole genome shotgun (WGS) entry which is preliminary data.</text>
</comment>
<dbReference type="EMBL" id="RPHB01000005">
    <property type="protein sequence ID" value="MBW3468477.1"/>
    <property type="molecule type" value="Genomic_DNA"/>
</dbReference>
<protein>
    <submittedName>
        <fullName evidence="2">DinB family protein</fullName>
    </submittedName>
</protein>
<evidence type="ECO:0000313" key="2">
    <source>
        <dbReference type="EMBL" id="MBW3468477.1"/>
    </source>
</evidence>
<evidence type="ECO:0000313" key="3">
    <source>
        <dbReference type="Proteomes" id="UP000727490"/>
    </source>
</evidence>